<dbReference type="CDD" id="cd00761">
    <property type="entry name" value="Glyco_tranf_GTA_type"/>
    <property type="match status" value="1"/>
</dbReference>
<organism evidence="4 5">
    <name type="scientific">Evansella vedderi</name>
    <dbReference type="NCBI Taxonomy" id="38282"/>
    <lineage>
        <taxon>Bacteria</taxon>
        <taxon>Bacillati</taxon>
        <taxon>Bacillota</taxon>
        <taxon>Bacilli</taxon>
        <taxon>Bacillales</taxon>
        <taxon>Bacillaceae</taxon>
        <taxon>Evansella</taxon>
    </lineage>
</organism>
<dbReference type="Pfam" id="PF00535">
    <property type="entry name" value="Glycos_transf_2"/>
    <property type="match status" value="1"/>
</dbReference>
<dbReference type="Proteomes" id="UP001230005">
    <property type="component" value="Unassembled WGS sequence"/>
</dbReference>
<evidence type="ECO:0000259" key="2">
    <source>
        <dbReference type="Pfam" id="PF00535"/>
    </source>
</evidence>
<feature type="region of interest" description="Disordered" evidence="1">
    <location>
        <begin position="267"/>
        <end position="290"/>
    </location>
</feature>
<comment type="caution">
    <text evidence="4">The sequence shown here is derived from an EMBL/GenBank/DDBJ whole genome shotgun (WGS) entry which is preliminary data.</text>
</comment>
<dbReference type="Pfam" id="PF13524">
    <property type="entry name" value="Glyco_trans_1_2"/>
    <property type="match status" value="1"/>
</dbReference>
<sequence length="645" mass="76526">MTSLTMTVVMPVYNREKTIYKAIRSVINQTYENWKLLIIDDGSTDRTVNIINPFLHDKRIRLIKCNENKGISSALNTALRFIDTPYFVQLDSDDWFESNTLQELVDAIQQADGNTALFYGNSNLYRKLNGRLKKIKFIRHRQFTDKYDFLQYLTYMVTPRCYRTEAVRAVGGWETNNIVEGRMMEDRLMCLKIVEKYPVFWIDKLLYNCMIHQNQLSGRKSIEIRNVMRKKVISHYLYKWGNEYTPVFTKNKNGYLKIERLERIKEETEKSEETIQEETHEKEKEKETERVGKLTVEATEDRLHREVAKTDLNDKLKILYCTVDQKNYVKENREYFKREIAKLDDVHVEFITKGGEMEDILSKLNFTPDFIYMDDLKKTKPLLGLDRVNIPKGFLYTDLHGNHEFFRSFVEKNKIDLIFSLYRDAFSRFHPQYTDKFVWLPHHVYTPIFKDYGLRKRIDYLLMGVISKKTYPFRAKMAQEMKGVKGFVRHKHPGYRYFTEEEKAKALIGENYAREINRAKIFLTDDSIYKYPIAKYYEVAACNTLVLGSASQELADLGFVDKETFVAINEDNYFEKAKYYLKHEDIRLEIAKRGYEMVRENHSTAIRVKEFVNCISRFVGKESKIGDNLREKEWVKLYGETPSHL</sequence>
<dbReference type="InterPro" id="IPR001173">
    <property type="entry name" value="Glyco_trans_2-like"/>
</dbReference>
<dbReference type="EMBL" id="JAUSUG010000010">
    <property type="protein sequence ID" value="MDQ0255362.1"/>
    <property type="molecule type" value="Genomic_DNA"/>
</dbReference>
<protein>
    <submittedName>
        <fullName evidence="4">Glycosyltransferase involved in cell wall biosynthesis</fullName>
    </submittedName>
</protein>
<dbReference type="InterPro" id="IPR029044">
    <property type="entry name" value="Nucleotide-diphossugar_trans"/>
</dbReference>
<dbReference type="PANTHER" id="PTHR43685">
    <property type="entry name" value="GLYCOSYLTRANSFERASE"/>
    <property type="match status" value="1"/>
</dbReference>
<dbReference type="InterPro" id="IPR055259">
    <property type="entry name" value="YkvP/CgeB_Glyco_trans-like"/>
</dbReference>
<proteinExistence type="predicted"/>
<accession>A0ABT9ZVU7</accession>
<dbReference type="RefSeq" id="WP_307326291.1">
    <property type="nucleotide sequence ID" value="NZ_JAUSUG010000010.1"/>
</dbReference>
<dbReference type="Gene3D" id="3.90.550.10">
    <property type="entry name" value="Spore Coat Polysaccharide Biosynthesis Protein SpsA, Chain A"/>
    <property type="match status" value="1"/>
</dbReference>
<evidence type="ECO:0000256" key="1">
    <source>
        <dbReference type="SAM" id="MobiDB-lite"/>
    </source>
</evidence>
<reference evidence="4 5" key="1">
    <citation type="submission" date="2023-07" db="EMBL/GenBank/DDBJ databases">
        <title>Genomic Encyclopedia of Type Strains, Phase IV (KMG-IV): sequencing the most valuable type-strain genomes for metagenomic binning, comparative biology and taxonomic classification.</title>
        <authorList>
            <person name="Goeker M."/>
        </authorList>
    </citation>
    <scope>NUCLEOTIDE SEQUENCE [LARGE SCALE GENOMIC DNA]</scope>
    <source>
        <strain evidence="4 5">DSM 9768</strain>
    </source>
</reference>
<evidence type="ECO:0000313" key="5">
    <source>
        <dbReference type="Proteomes" id="UP001230005"/>
    </source>
</evidence>
<dbReference type="PANTHER" id="PTHR43685:SF2">
    <property type="entry name" value="GLYCOSYLTRANSFERASE 2-LIKE DOMAIN-CONTAINING PROTEIN"/>
    <property type="match status" value="1"/>
</dbReference>
<feature type="domain" description="Glycosyltransferase 2-like" evidence="2">
    <location>
        <begin position="7"/>
        <end position="159"/>
    </location>
</feature>
<evidence type="ECO:0000259" key="3">
    <source>
        <dbReference type="Pfam" id="PF13524"/>
    </source>
</evidence>
<name>A0ABT9ZVU7_9BACI</name>
<evidence type="ECO:0000313" key="4">
    <source>
        <dbReference type="EMBL" id="MDQ0255362.1"/>
    </source>
</evidence>
<keyword evidence="5" id="KW-1185">Reference proteome</keyword>
<dbReference type="SUPFAM" id="SSF53448">
    <property type="entry name" value="Nucleotide-diphospho-sugar transferases"/>
    <property type="match status" value="1"/>
</dbReference>
<gene>
    <name evidence="4" type="ORF">J2S74_002744</name>
</gene>
<feature type="domain" description="Spore protein YkvP/CgeB glycosyl transferase-like" evidence="3">
    <location>
        <begin position="500"/>
        <end position="612"/>
    </location>
</feature>
<dbReference type="InterPro" id="IPR050834">
    <property type="entry name" value="Glycosyltransf_2"/>
</dbReference>